<accession>A0A810Q520</accession>
<evidence type="ECO:0000313" key="2">
    <source>
        <dbReference type="Proteomes" id="UP000679848"/>
    </source>
</evidence>
<evidence type="ECO:0000313" key="1">
    <source>
        <dbReference type="EMBL" id="BCK83418.1"/>
    </source>
</evidence>
<name>A0A810Q520_9FIRM</name>
<reference evidence="1" key="1">
    <citation type="submission" date="2020-09" db="EMBL/GenBank/DDBJ databases">
        <title>New species isolated from human feces.</title>
        <authorList>
            <person name="Kitahara M."/>
            <person name="Shigeno Y."/>
            <person name="Shime M."/>
            <person name="Matsumoto Y."/>
            <person name="Nakamura S."/>
            <person name="Motooka D."/>
            <person name="Fukuoka S."/>
            <person name="Nishikawa H."/>
            <person name="Benno Y."/>
        </authorList>
    </citation>
    <scope>NUCLEOTIDE SEQUENCE</scope>
    <source>
        <strain evidence="1">MM59</strain>
    </source>
</reference>
<gene>
    <name evidence="1" type="ORF">MM59RIKEN_07370</name>
</gene>
<keyword evidence="2" id="KW-1185">Reference proteome</keyword>
<sequence length="121" mass="13530">MVLKIDGTDIVPYIAYGGLKWQRSDVDGEGAGRMLDGTLERNRMATKIRLDVTCRPLKAAEASIVLSSIMPEWISVTYYDPQMGSTVTKTMYANNNPASYLIKHPDGTEWWSGITFPLIEK</sequence>
<protein>
    <submittedName>
        <fullName evidence="1">Uncharacterized protein</fullName>
    </submittedName>
</protein>
<dbReference type="RefSeq" id="WP_213542676.1">
    <property type="nucleotide sequence ID" value="NZ_AP023420.1"/>
</dbReference>
<dbReference type="EMBL" id="AP023420">
    <property type="protein sequence ID" value="BCK83418.1"/>
    <property type="molecule type" value="Genomic_DNA"/>
</dbReference>
<organism evidence="1 2">
    <name type="scientific">Pusillibacter faecalis</name>
    <dbReference type="NCBI Taxonomy" id="2714358"/>
    <lineage>
        <taxon>Bacteria</taxon>
        <taxon>Bacillati</taxon>
        <taxon>Bacillota</taxon>
        <taxon>Clostridia</taxon>
        <taxon>Eubacteriales</taxon>
        <taxon>Oscillospiraceae</taxon>
        <taxon>Pusillibacter</taxon>
    </lineage>
</organism>
<proteinExistence type="predicted"/>
<dbReference type="KEGG" id="pfaa:MM59RIKEN_07370"/>
<dbReference type="AlphaFoldDB" id="A0A810Q520"/>
<dbReference type="Proteomes" id="UP000679848">
    <property type="component" value="Chromosome"/>
</dbReference>